<dbReference type="PANTHER" id="PTHR10395">
    <property type="entry name" value="URICASE AND TRANSTHYRETIN-RELATED"/>
    <property type="match status" value="1"/>
</dbReference>
<dbReference type="PANTHER" id="PTHR10395:SF7">
    <property type="entry name" value="5-HYDROXYISOURATE HYDROLASE"/>
    <property type="match status" value="1"/>
</dbReference>
<gene>
    <name evidence="11" type="ordered locus">CJJ81176_0738</name>
</gene>
<dbReference type="InterPro" id="IPR023418">
    <property type="entry name" value="Thyroxine_BS"/>
</dbReference>
<evidence type="ECO:0000256" key="4">
    <source>
        <dbReference type="ARBA" id="ARBA00011881"/>
    </source>
</evidence>
<comment type="subunit">
    <text evidence="4 8">Homotetramer.</text>
</comment>
<evidence type="ECO:0000259" key="10">
    <source>
        <dbReference type="SMART" id="SM00095"/>
    </source>
</evidence>
<name>A0A0H3PHJ0_CAMJJ</name>
<evidence type="ECO:0000256" key="2">
    <source>
        <dbReference type="ARBA" id="ARBA00002704"/>
    </source>
</evidence>
<feature type="binding site" evidence="7">
    <location>
        <position position="67"/>
    </location>
    <ligand>
        <name>substrate</name>
    </ligand>
</feature>
<dbReference type="GO" id="GO:0033971">
    <property type="term" value="F:hydroxyisourate hydrolase activity"/>
    <property type="evidence" value="ECO:0007669"/>
    <property type="project" value="UniProtKB-EC"/>
</dbReference>
<evidence type="ECO:0000313" key="12">
    <source>
        <dbReference type="Proteomes" id="UP000000646"/>
    </source>
</evidence>
<feature type="domain" description="Transthyretin/hydroxyisourate hydrolase" evidence="10">
    <location>
        <begin position="20"/>
        <end position="136"/>
    </location>
</feature>
<comment type="similarity">
    <text evidence="3 8">Belongs to the transthyretin family. 5-hydroxyisourate hydrolase subfamily.</text>
</comment>
<proteinExistence type="inferred from homology"/>
<evidence type="ECO:0000256" key="3">
    <source>
        <dbReference type="ARBA" id="ARBA00009850"/>
    </source>
</evidence>
<evidence type="ECO:0000256" key="1">
    <source>
        <dbReference type="ARBA" id="ARBA00001043"/>
    </source>
</evidence>
<reference evidence="12" key="1">
    <citation type="submission" date="2006-12" db="EMBL/GenBank/DDBJ databases">
        <authorList>
            <person name="Fouts D.E."/>
            <person name="Nelson K.E."/>
            <person name="Sebastian Y."/>
        </authorList>
    </citation>
    <scope>NUCLEOTIDE SEQUENCE [LARGE SCALE GENOMIC DNA]</scope>
    <source>
        <strain evidence="12">81-176</strain>
    </source>
</reference>
<dbReference type="InterPro" id="IPR000895">
    <property type="entry name" value="Transthyretin/HIU_hydrolase"/>
</dbReference>
<dbReference type="PRINTS" id="PR00189">
    <property type="entry name" value="TRNSTHYRETIN"/>
</dbReference>
<feature type="chain" id="PRO_5002617047" description="5-hydroxyisourate hydrolase" evidence="9">
    <location>
        <begin position="21"/>
        <end position="137"/>
    </location>
</feature>
<dbReference type="InterPro" id="IPR023419">
    <property type="entry name" value="Transthyretin_CS"/>
</dbReference>
<keyword evidence="9" id="KW-0732">Signal</keyword>
<dbReference type="Proteomes" id="UP000000646">
    <property type="component" value="Chromosome"/>
</dbReference>
<dbReference type="EC" id="3.5.2.17" evidence="8"/>
<dbReference type="RefSeq" id="WP_002852246.1">
    <property type="nucleotide sequence ID" value="NC_008787.1"/>
</dbReference>
<dbReference type="InterPro" id="IPR014306">
    <property type="entry name" value="Hydroxyisourate_hydrolase"/>
</dbReference>
<dbReference type="AlphaFoldDB" id="A0A0H3PHJ0"/>
<accession>A0A0H3PHJ0</accession>
<dbReference type="PROSITE" id="PS00768">
    <property type="entry name" value="TRANSTHYRETIN_1"/>
    <property type="match status" value="1"/>
</dbReference>
<evidence type="ECO:0000256" key="9">
    <source>
        <dbReference type="SAM" id="SignalP"/>
    </source>
</evidence>
<feature type="binding site" evidence="7">
    <location>
        <position position="134"/>
    </location>
    <ligand>
        <name>substrate</name>
    </ligand>
</feature>
<dbReference type="InterPro" id="IPR036817">
    <property type="entry name" value="Transthyretin/HIU_hydrolase_sf"/>
</dbReference>
<keyword evidence="6 8" id="KW-0378">Hydrolase</keyword>
<evidence type="ECO:0000256" key="8">
    <source>
        <dbReference type="RuleBase" id="RU361270"/>
    </source>
</evidence>
<dbReference type="HOGENOM" id="CLU_115536_1_0_7"/>
<dbReference type="Pfam" id="PF00576">
    <property type="entry name" value="Transthyretin"/>
    <property type="match status" value="1"/>
</dbReference>
<protein>
    <recommendedName>
        <fullName evidence="8">5-hydroxyisourate hydrolase</fullName>
        <shortName evidence="8">HIU hydrolase</shortName>
        <shortName evidence="8">HIUHase</shortName>
        <ecNumber evidence="8">3.5.2.17</ecNumber>
    </recommendedName>
</protein>
<dbReference type="PROSITE" id="PS00769">
    <property type="entry name" value="TRANSTHYRETIN_2"/>
    <property type="match status" value="1"/>
</dbReference>
<sequence>MFSIKKTLLILASVPMFLSATEYQLSTHVLDITSGQPAPKVKVELYKLEANQQWKKVSEEFTEENGRIGDLLPYEKAENRAFGIYKLKFFTKDYYTSHKINTFYPFVEVSFELSKDQKHYHVPITLSPFGYSTYRGS</sequence>
<evidence type="ECO:0000313" key="11">
    <source>
        <dbReference type="EMBL" id="EAQ72385.1"/>
    </source>
</evidence>
<comment type="catalytic activity">
    <reaction evidence="1 8">
        <text>5-hydroxyisourate + H2O = 5-hydroxy-2-oxo-4-ureido-2,5-dihydro-1H-imidazole-5-carboxylate + H(+)</text>
        <dbReference type="Rhea" id="RHEA:23736"/>
        <dbReference type="ChEBI" id="CHEBI:15377"/>
        <dbReference type="ChEBI" id="CHEBI:15378"/>
        <dbReference type="ChEBI" id="CHEBI:18072"/>
        <dbReference type="ChEBI" id="CHEBI:58639"/>
        <dbReference type="EC" id="3.5.2.17"/>
    </reaction>
</comment>
<dbReference type="NCBIfam" id="TIGR02962">
    <property type="entry name" value="hdxy_isourate"/>
    <property type="match status" value="1"/>
</dbReference>
<organism evidence="11 12">
    <name type="scientific">Campylobacter jejuni subsp. jejuni serotype O:23/36 (strain 81-176)</name>
    <dbReference type="NCBI Taxonomy" id="354242"/>
    <lineage>
        <taxon>Bacteria</taxon>
        <taxon>Pseudomonadati</taxon>
        <taxon>Campylobacterota</taxon>
        <taxon>Epsilonproteobacteria</taxon>
        <taxon>Campylobacterales</taxon>
        <taxon>Campylobacteraceae</taxon>
        <taxon>Campylobacter</taxon>
    </lineage>
</organism>
<keyword evidence="5 8" id="KW-0659">Purine metabolism</keyword>
<dbReference type="eggNOG" id="COG2351">
    <property type="taxonomic scope" value="Bacteria"/>
</dbReference>
<evidence type="ECO:0000256" key="6">
    <source>
        <dbReference type="ARBA" id="ARBA00022801"/>
    </source>
</evidence>
<feature type="binding site" evidence="7">
    <location>
        <position position="28"/>
    </location>
    <ligand>
        <name>substrate</name>
    </ligand>
</feature>
<dbReference type="CDD" id="cd05822">
    <property type="entry name" value="TLP_HIUase"/>
    <property type="match status" value="1"/>
</dbReference>
<dbReference type="InterPro" id="IPR023416">
    <property type="entry name" value="Transthyretin/HIU_hydrolase_d"/>
</dbReference>
<dbReference type="GO" id="GO:0006144">
    <property type="term" value="P:purine nucleobase metabolic process"/>
    <property type="evidence" value="ECO:0007669"/>
    <property type="project" value="UniProtKB-KW"/>
</dbReference>
<evidence type="ECO:0000256" key="5">
    <source>
        <dbReference type="ARBA" id="ARBA00022631"/>
    </source>
</evidence>
<dbReference type="Gene3D" id="2.60.40.180">
    <property type="entry name" value="Transthyretin/hydroxyisourate hydrolase domain"/>
    <property type="match status" value="1"/>
</dbReference>
<comment type="function">
    <text evidence="2">Catalyzes the hydrolysis of 5-hydroxyisourate (HIU) to 2-oxo-4-hydroxy-4-carboxy-5-ureidoimidazoline (OHCU).</text>
</comment>
<dbReference type="SUPFAM" id="SSF49472">
    <property type="entry name" value="Transthyretin (synonym: prealbumin)"/>
    <property type="match status" value="1"/>
</dbReference>
<dbReference type="KEGG" id="cjj:CJJ81176_0738"/>
<dbReference type="SMART" id="SM00095">
    <property type="entry name" value="TR_THY"/>
    <property type="match status" value="1"/>
</dbReference>
<feature type="signal peptide" evidence="9">
    <location>
        <begin position="1"/>
        <end position="20"/>
    </location>
</feature>
<dbReference type="EMBL" id="CP000538">
    <property type="protein sequence ID" value="EAQ72385.1"/>
    <property type="molecule type" value="Genomic_DNA"/>
</dbReference>
<evidence type="ECO:0000256" key="7">
    <source>
        <dbReference type="PIRSR" id="PIRSR600895-51"/>
    </source>
</evidence>